<dbReference type="Pfam" id="PF08937">
    <property type="entry name" value="ThsB_TIR"/>
    <property type="match status" value="1"/>
</dbReference>
<dbReference type="SUPFAM" id="SSF52206">
    <property type="entry name" value="Hypothetical protein MTH538"/>
    <property type="match status" value="1"/>
</dbReference>
<sequence>MARKVFFSFHYERDVRRVVQVRNSWVVRPGGEAQPFYDKAEFEEAKRRSGGIEQWIEDQLKGTSVTVVLFGAETYDRKWVRREIKRSYELNKGILAIDIHRIKDPQKGSDTQGNNPLDYWSIEKNGRKVRFSELYETYDWVNDNGYNNLATWIEKAAKAAGR</sequence>
<evidence type="ECO:0000313" key="3">
    <source>
        <dbReference type="Proteomes" id="UP000051221"/>
    </source>
</evidence>
<gene>
    <name evidence="2" type="ORF">AMR76_14320</name>
</gene>
<dbReference type="InterPro" id="IPR015032">
    <property type="entry name" value="ThsB__TIR-like_domain"/>
</dbReference>
<comment type="caution">
    <text evidence="2">The sequence shown here is derived from an EMBL/GenBank/DDBJ whole genome shotgun (WGS) entry which is preliminary data.</text>
</comment>
<dbReference type="Proteomes" id="UP000051221">
    <property type="component" value="Unassembled WGS sequence"/>
</dbReference>
<dbReference type="RefSeq" id="WP_055466453.1">
    <property type="nucleotide sequence ID" value="NZ_LKHS01000011.1"/>
</dbReference>
<organism evidence="2 3">
    <name type="scientific">Vibrio furnissii</name>
    <dbReference type="NCBI Taxonomy" id="29494"/>
    <lineage>
        <taxon>Bacteria</taxon>
        <taxon>Pseudomonadati</taxon>
        <taxon>Pseudomonadota</taxon>
        <taxon>Gammaproteobacteria</taxon>
        <taxon>Vibrionales</taxon>
        <taxon>Vibrionaceae</taxon>
        <taxon>Vibrio</taxon>
    </lineage>
</organism>
<accession>A0A0Q2RMP9</accession>
<dbReference type="AlphaFoldDB" id="A0A0Q2RMP9"/>
<feature type="domain" description="Thoeris protein ThsB TIR-like" evidence="1">
    <location>
        <begin position="6"/>
        <end position="101"/>
    </location>
</feature>
<keyword evidence="3" id="KW-1185">Reference proteome</keyword>
<dbReference type="EMBL" id="LKHS01000011">
    <property type="protein sequence ID" value="KQH85270.1"/>
    <property type="molecule type" value="Genomic_DNA"/>
</dbReference>
<dbReference type="InterPro" id="IPR036490">
    <property type="entry name" value="ThsB_TIR-like_sf"/>
</dbReference>
<evidence type="ECO:0000313" key="2">
    <source>
        <dbReference type="EMBL" id="KQH85270.1"/>
    </source>
</evidence>
<dbReference type="InParanoid" id="A0A0Q2RMP9"/>
<evidence type="ECO:0000259" key="1">
    <source>
        <dbReference type="Pfam" id="PF08937"/>
    </source>
</evidence>
<dbReference type="Gene3D" id="3.40.50.9200">
    <property type="entry name" value="Hypothetical protein MTH538"/>
    <property type="match status" value="1"/>
</dbReference>
<name>A0A0Q2RMP9_VIBFU</name>
<protein>
    <submittedName>
        <fullName evidence="2">TIR-like domain-containing protein</fullName>
    </submittedName>
</protein>
<proteinExistence type="predicted"/>
<reference evidence="2 3" key="1">
    <citation type="submission" date="2015-08" db="EMBL/GenBank/DDBJ databases">
        <title>Antibacterial properties of a collection of Vibrionaceae strains.</title>
        <authorList>
            <person name="Giubergia S."/>
        </authorList>
    </citation>
    <scope>NUCLEOTIDE SEQUENCE [LARGE SCALE GENOMIC DNA]</scope>
    <source>
        <strain evidence="2 3">S0821</strain>
    </source>
</reference>